<protein>
    <submittedName>
        <fullName evidence="1">Uncharacterized protein</fullName>
    </submittedName>
</protein>
<name>A0A3N1D3F3_9ACTN</name>
<dbReference type="Proteomes" id="UP000272400">
    <property type="component" value="Unassembled WGS sequence"/>
</dbReference>
<evidence type="ECO:0000313" key="2">
    <source>
        <dbReference type="Proteomes" id="UP000272400"/>
    </source>
</evidence>
<gene>
    <name evidence="1" type="ORF">EDD29_5191</name>
</gene>
<dbReference type="EMBL" id="RJKE01000001">
    <property type="protein sequence ID" value="ROO87578.1"/>
    <property type="molecule type" value="Genomic_DNA"/>
</dbReference>
<dbReference type="AlphaFoldDB" id="A0A3N1D3F3"/>
<reference evidence="1 2" key="1">
    <citation type="submission" date="2018-11" db="EMBL/GenBank/DDBJ databases">
        <title>Sequencing the genomes of 1000 actinobacteria strains.</title>
        <authorList>
            <person name="Klenk H.-P."/>
        </authorList>
    </citation>
    <scope>NUCLEOTIDE SEQUENCE [LARGE SCALE GENOMIC DNA]</scope>
    <source>
        <strain evidence="1 2">DSM 44254</strain>
    </source>
</reference>
<accession>A0A3N1D3F3</accession>
<evidence type="ECO:0000313" key="1">
    <source>
        <dbReference type="EMBL" id="ROO87578.1"/>
    </source>
</evidence>
<sequence length="100" mass="10606">MHRALGHERVVAGIAAALGGGALFADVVAVEARKAVQTDPQADPHRTVVAVRVAELPDDLVSFTRREPGSLPAGTRLLPLVSAYDQLLRRTSPAQAGEFR</sequence>
<keyword evidence="2" id="KW-1185">Reference proteome</keyword>
<proteinExistence type="predicted"/>
<comment type="caution">
    <text evidence="1">The sequence shown here is derived from an EMBL/GenBank/DDBJ whole genome shotgun (WGS) entry which is preliminary data.</text>
</comment>
<organism evidence="1 2">
    <name type="scientific">Actinocorallia herbida</name>
    <dbReference type="NCBI Taxonomy" id="58109"/>
    <lineage>
        <taxon>Bacteria</taxon>
        <taxon>Bacillati</taxon>
        <taxon>Actinomycetota</taxon>
        <taxon>Actinomycetes</taxon>
        <taxon>Streptosporangiales</taxon>
        <taxon>Thermomonosporaceae</taxon>
        <taxon>Actinocorallia</taxon>
    </lineage>
</organism>